<sequence length="155" mass="16757">MKRINLIILVILGSASFLHAQEIITERSFVGVNFYQGEEQKTFKEVLEMSESVPQAYTALKKSKQNLLVAQILAGTGLGFLAFTAVNSADGGEFLWETAAIGGGLLLVALPFNAAKRNRVKEGVRLLNEAIMDGSYEPRVELIGNGNGIGVGLRF</sequence>
<evidence type="ECO:0000313" key="4">
    <source>
        <dbReference type="Proteomes" id="UP001500507"/>
    </source>
</evidence>
<organism evidence="3 4">
    <name type="scientific">Gangjinia marincola</name>
    <dbReference type="NCBI Taxonomy" id="578463"/>
    <lineage>
        <taxon>Bacteria</taxon>
        <taxon>Pseudomonadati</taxon>
        <taxon>Bacteroidota</taxon>
        <taxon>Flavobacteriia</taxon>
        <taxon>Flavobacteriales</taxon>
        <taxon>Flavobacteriaceae</taxon>
        <taxon>Gangjinia</taxon>
    </lineage>
</organism>
<protein>
    <submittedName>
        <fullName evidence="3">Uncharacterized protein</fullName>
    </submittedName>
</protein>
<feature type="signal peptide" evidence="2">
    <location>
        <begin position="1"/>
        <end position="20"/>
    </location>
</feature>
<evidence type="ECO:0000313" key="3">
    <source>
        <dbReference type="EMBL" id="GAA0871903.1"/>
    </source>
</evidence>
<keyword evidence="1" id="KW-0812">Transmembrane</keyword>
<feature type="transmembrane region" description="Helical" evidence="1">
    <location>
        <begin position="94"/>
        <end position="115"/>
    </location>
</feature>
<reference evidence="4" key="1">
    <citation type="journal article" date="2019" name="Int. J. Syst. Evol. Microbiol.">
        <title>The Global Catalogue of Microorganisms (GCM) 10K type strain sequencing project: providing services to taxonomists for standard genome sequencing and annotation.</title>
        <authorList>
            <consortium name="The Broad Institute Genomics Platform"/>
            <consortium name="The Broad Institute Genome Sequencing Center for Infectious Disease"/>
            <person name="Wu L."/>
            <person name="Ma J."/>
        </authorList>
    </citation>
    <scope>NUCLEOTIDE SEQUENCE [LARGE SCALE GENOMIC DNA]</scope>
    <source>
        <strain evidence="4">JCM 16082</strain>
    </source>
</reference>
<proteinExistence type="predicted"/>
<dbReference type="Proteomes" id="UP001500507">
    <property type="component" value="Unassembled WGS sequence"/>
</dbReference>
<accession>A0ABP3XRB3</accession>
<dbReference type="RefSeq" id="WP_343764719.1">
    <property type="nucleotide sequence ID" value="NZ_BAAAFG010000012.1"/>
</dbReference>
<keyword evidence="1" id="KW-1133">Transmembrane helix</keyword>
<name>A0ABP3XRB3_9FLAO</name>
<keyword evidence="1" id="KW-0472">Membrane</keyword>
<gene>
    <name evidence="3" type="ORF">GCM10009117_10490</name>
</gene>
<evidence type="ECO:0000256" key="2">
    <source>
        <dbReference type="SAM" id="SignalP"/>
    </source>
</evidence>
<dbReference type="EMBL" id="BAAAFG010000012">
    <property type="protein sequence ID" value="GAA0871903.1"/>
    <property type="molecule type" value="Genomic_DNA"/>
</dbReference>
<keyword evidence="4" id="KW-1185">Reference proteome</keyword>
<feature type="chain" id="PRO_5046222091" evidence="2">
    <location>
        <begin position="21"/>
        <end position="155"/>
    </location>
</feature>
<comment type="caution">
    <text evidence="3">The sequence shown here is derived from an EMBL/GenBank/DDBJ whole genome shotgun (WGS) entry which is preliminary data.</text>
</comment>
<keyword evidence="2" id="KW-0732">Signal</keyword>
<evidence type="ECO:0000256" key="1">
    <source>
        <dbReference type="SAM" id="Phobius"/>
    </source>
</evidence>